<dbReference type="Gene3D" id="1.10.1060.10">
    <property type="entry name" value="Alpha-helical ferredoxin"/>
    <property type="match status" value="1"/>
</dbReference>
<dbReference type="Pfam" id="PF07992">
    <property type="entry name" value="Pyr_redox_2"/>
    <property type="match status" value="1"/>
</dbReference>
<dbReference type="InterPro" id="IPR028261">
    <property type="entry name" value="DPD_II"/>
</dbReference>
<name>X0Y8P2_9ZZZZ</name>
<evidence type="ECO:0000259" key="1">
    <source>
        <dbReference type="Pfam" id="PF07992"/>
    </source>
</evidence>
<dbReference type="GO" id="GO:0016491">
    <property type="term" value="F:oxidoreductase activity"/>
    <property type="evidence" value="ECO:0007669"/>
    <property type="project" value="InterPro"/>
</dbReference>
<dbReference type="InterPro" id="IPR023753">
    <property type="entry name" value="FAD/NAD-binding_dom"/>
</dbReference>
<dbReference type="PANTHER" id="PTHR42783:SF3">
    <property type="entry name" value="GLUTAMATE SYNTHASE [NADPH] SMALL CHAIN-RELATED"/>
    <property type="match status" value="1"/>
</dbReference>
<dbReference type="PANTHER" id="PTHR42783">
    <property type="entry name" value="GLUTAMATE SYNTHASE [NADPH] SMALL CHAIN"/>
    <property type="match status" value="1"/>
</dbReference>
<feature type="domain" description="Dihydroprymidine dehydrogenase" evidence="2">
    <location>
        <begin position="2"/>
        <end position="62"/>
    </location>
</feature>
<dbReference type="InterPro" id="IPR009051">
    <property type="entry name" value="Helical_ferredxn"/>
</dbReference>
<sequence length="236" mass="25809">QLIREEKFSDAYNLIKESIPFPSICGRVCYHPCETKCKRGEIDDPIAINDLKRFVSDYVIKNSGSPIANRQSPIANNDKVAVVGAGPAGLTCAYRLAREGYPVTIFEKQPKPGGMLRYGIPDYRLPKKILDREIKDTLVSGIDVKTNKALKHDFTIDSLFKDGYKAVFLAVGASVSQKLNIEGEDSPAVLNGIDFLNRINSGKKIKTGKKVLIIGGGNVAIDSARTVVRLGAKRSN</sequence>
<dbReference type="GO" id="GO:0051536">
    <property type="term" value="F:iron-sulfur cluster binding"/>
    <property type="evidence" value="ECO:0007669"/>
    <property type="project" value="InterPro"/>
</dbReference>
<evidence type="ECO:0000313" key="3">
    <source>
        <dbReference type="EMBL" id="GAG52219.1"/>
    </source>
</evidence>
<reference evidence="3" key="1">
    <citation type="journal article" date="2014" name="Front. Microbiol.">
        <title>High frequency of phylogenetically diverse reductive dehalogenase-homologous genes in deep subseafloor sedimentary metagenomes.</title>
        <authorList>
            <person name="Kawai M."/>
            <person name="Futagami T."/>
            <person name="Toyoda A."/>
            <person name="Takaki Y."/>
            <person name="Nishi S."/>
            <person name="Hori S."/>
            <person name="Arai W."/>
            <person name="Tsubouchi T."/>
            <person name="Morono Y."/>
            <person name="Uchiyama I."/>
            <person name="Ito T."/>
            <person name="Fujiyama A."/>
            <person name="Inagaki F."/>
            <person name="Takami H."/>
        </authorList>
    </citation>
    <scope>NUCLEOTIDE SEQUENCE</scope>
    <source>
        <strain evidence="3">Expedition CK06-06</strain>
    </source>
</reference>
<dbReference type="SUPFAM" id="SSF51971">
    <property type="entry name" value="Nucleotide-binding domain"/>
    <property type="match status" value="1"/>
</dbReference>
<dbReference type="Pfam" id="PF14691">
    <property type="entry name" value="Fer4_20"/>
    <property type="match status" value="1"/>
</dbReference>
<accession>X0Y8P2</accession>
<protein>
    <recommendedName>
        <fullName evidence="4">Dihydroprymidine dehydrogenase domain-containing protein</fullName>
    </recommendedName>
</protein>
<feature type="non-terminal residue" evidence="3">
    <location>
        <position position="236"/>
    </location>
</feature>
<organism evidence="3">
    <name type="scientific">marine sediment metagenome</name>
    <dbReference type="NCBI Taxonomy" id="412755"/>
    <lineage>
        <taxon>unclassified sequences</taxon>
        <taxon>metagenomes</taxon>
        <taxon>ecological metagenomes</taxon>
    </lineage>
</organism>
<comment type="caution">
    <text evidence="3">The sequence shown here is derived from an EMBL/GenBank/DDBJ whole genome shotgun (WGS) entry which is preliminary data.</text>
</comment>
<evidence type="ECO:0008006" key="4">
    <source>
        <dbReference type="Google" id="ProtNLM"/>
    </source>
</evidence>
<dbReference type="PRINTS" id="PR00419">
    <property type="entry name" value="ADXRDTASE"/>
</dbReference>
<feature type="domain" description="FAD/NAD(P)-binding" evidence="1">
    <location>
        <begin position="79"/>
        <end position="233"/>
    </location>
</feature>
<dbReference type="EMBL" id="BARS01050900">
    <property type="protein sequence ID" value="GAG52219.1"/>
    <property type="molecule type" value="Genomic_DNA"/>
</dbReference>
<dbReference type="InterPro" id="IPR036188">
    <property type="entry name" value="FAD/NAD-bd_sf"/>
</dbReference>
<dbReference type="Gene3D" id="3.50.50.60">
    <property type="entry name" value="FAD/NAD(P)-binding domain"/>
    <property type="match status" value="1"/>
</dbReference>
<dbReference type="SUPFAM" id="SSF46548">
    <property type="entry name" value="alpha-helical ferredoxin"/>
    <property type="match status" value="1"/>
</dbReference>
<dbReference type="AlphaFoldDB" id="X0Y8P2"/>
<feature type="non-terminal residue" evidence="3">
    <location>
        <position position="1"/>
    </location>
</feature>
<proteinExistence type="predicted"/>
<gene>
    <name evidence="3" type="ORF">S01H1_75909</name>
</gene>
<evidence type="ECO:0000259" key="2">
    <source>
        <dbReference type="Pfam" id="PF14691"/>
    </source>
</evidence>